<name>A0ABU9D2P3_9NOCA</name>
<dbReference type="Pfam" id="PF03969">
    <property type="entry name" value="AFG1_ATPase"/>
    <property type="match status" value="2"/>
</dbReference>
<dbReference type="InterPro" id="IPR027417">
    <property type="entry name" value="P-loop_NTPase"/>
</dbReference>
<dbReference type="EMBL" id="JBBPCN010000001">
    <property type="protein sequence ID" value="MEK8073862.1"/>
    <property type="molecule type" value="Genomic_DNA"/>
</dbReference>
<organism evidence="3 4">
    <name type="scientific">Rhodococcus navarretei</name>
    <dbReference type="NCBI Taxonomy" id="3128981"/>
    <lineage>
        <taxon>Bacteria</taxon>
        <taxon>Bacillati</taxon>
        <taxon>Actinomycetota</taxon>
        <taxon>Actinomycetes</taxon>
        <taxon>Mycobacteriales</taxon>
        <taxon>Nocardiaceae</taxon>
        <taxon>Rhodococcus</taxon>
    </lineage>
</organism>
<dbReference type="InterPro" id="IPR005654">
    <property type="entry name" value="ATPase_AFG1-like"/>
</dbReference>
<dbReference type="RefSeq" id="WP_341442728.1">
    <property type="nucleotide sequence ID" value="NZ_JBBPCN010000001.1"/>
</dbReference>
<dbReference type="SUPFAM" id="SSF52540">
    <property type="entry name" value="P-loop containing nucleoside triphosphate hydrolases"/>
    <property type="match status" value="1"/>
</dbReference>
<accession>A0ABU9D2P3</accession>
<reference evidence="3 4" key="1">
    <citation type="submission" date="2024-03" db="EMBL/GenBank/DDBJ databases">
        <title>Rhodococcus navarretei sp. nov. and Pseudarthrobacter quantumdoti sp. nov., two new species with the ability to biosynthesize Quantum Dots isolated from soil samples at Union Glacier, Antarctica.</title>
        <authorList>
            <person name="Vargas M."/>
        </authorList>
    </citation>
    <scope>NUCLEOTIDE SEQUENCE [LARGE SCALE GENOMIC DNA]</scope>
    <source>
        <strain evidence="3 4">EXRC-4A-4</strain>
    </source>
</reference>
<keyword evidence="3" id="KW-0131">Cell cycle</keyword>
<dbReference type="GO" id="GO:0051301">
    <property type="term" value="P:cell division"/>
    <property type="evidence" value="ECO:0007669"/>
    <property type="project" value="UniProtKB-KW"/>
</dbReference>
<comment type="caution">
    <text evidence="3">The sequence shown here is derived from an EMBL/GenBank/DDBJ whole genome shotgun (WGS) entry which is preliminary data.</text>
</comment>
<keyword evidence="2" id="KW-0067">ATP-binding</keyword>
<protein>
    <submittedName>
        <fullName evidence="3">Cell division protein ZapE</fullName>
    </submittedName>
</protein>
<dbReference type="NCBIfam" id="NF040713">
    <property type="entry name" value="ZapE"/>
    <property type="match status" value="1"/>
</dbReference>
<dbReference type="Gene3D" id="3.40.50.300">
    <property type="entry name" value="P-loop containing nucleotide triphosphate hydrolases"/>
    <property type="match status" value="1"/>
</dbReference>
<evidence type="ECO:0000256" key="2">
    <source>
        <dbReference type="ARBA" id="ARBA00022840"/>
    </source>
</evidence>
<keyword evidence="4" id="KW-1185">Reference proteome</keyword>
<gene>
    <name evidence="3" type="primary">zapE</name>
    <name evidence="3" type="ORF">AABD04_23700</name>
</gene>
<dbReference type="PANTHER" id="PTHR12169:SF6">
    <property type="entry name" value="AFG1-LIKE ATPASE"/>
    <property type="match status" value="1"/>
</dbReference>
<dbReference type="Proteomes" id="UP001456513">
    <property type="component" value="Unassembled WGS sequence"/>
</dbReference>
<evidence type="ECO:0000256" key="1">
    <source>
        <dbReference type="ARBA" id="ARBA00022741"/>
    </source>
</evidence>
<evidence type="ECO:0000313" key="3">
    <source>
        <dbReference type="EMBL" id="MEK8073862.1"/>
    </source>
</evidence>
<keyword evidence="1" id="KW-0547">Nucleotide-binding</keyword>
<sequence>MRPIAPRHAFDTEFTLDDAQAAAADTLSTPGTEGAYLWGPVGRGKTWLLDAYFSGVATTAKKRVHFHSFFRDLHAAYFRHRFSIDAAIDDILATDDTGLQAELLCFDEFHVHDIGDARLITRMLDTLFARGVALVVTSNYAPDDLLPNPLFHPTFVPTIDKLKKNLEIICVDGPVDYRSVGTSGSRFASGTWTLEPGSVGHTFTELCCAARSTGDYLRMLETTTNLTITDVPALESVDEFAAQRFANLVDVLYDHDVRVDFHALVPLHEFGVGCIGLDTERLVSRLGELSTLPLQRAANTADGPAHTKGDTHY</sequence>
<evidence type="ECO:0000313" key="4">
    <source>
        <dbReference type="Proteomes" id="UP001456513"/>
    </source>
</evidence>
<proteinExistence type="predicted"/>
<keyword evidence="3" id="KW-0132">Cell division</keyword>
<dbReference type="PANTHER" id="PTHR12169">
    <property type="entry name" value="ATPASE N2B"/>
    <property type="match status" value="1"/>
</dbReference>